<dbReference type="Proteomes" id="UP000007305">
    <property type="component" value="Chromosome 3"/>
</dbReference>
<dbReference type="PANTHER" id="PTHR31917:SF150">
    <property type="entry name" value="OS01G0556800 PROTEIN"/>
    <property type="match status" value="1"/>
</dbReference>
<dbReference type="InParanoid" id="A0A804NIE0"/>
<evidence type="ECO:0000313" key="2">
    <source>
        <dbReference type="Proteomes" id="UP000007305"/>
    </source>
</evidence>
<reference evidence="1" key="2">
    <citation type="submission" date="2019-07" db="EMBL/GenBank/DDBJ databases">
        <authorList>
            <person name="Seetharam A."/>
            <person name="Woodhouse M."/>
            <person name="Cannon E."/>
        </authorList>
    </citation>
    <scope>NUCLEOTIDE SEQUENCE [LARGE SCALE GENOMIC DNA]</scope>
    <source>
        <strain evidence="1">cv. B73</strain>
    </source>
</reference>
<sequence>MREVVGVSELRPRPPPPQPGREFELFDLVEAYNNDGWWPGVVSDIRPKRRRNQAKRFAVSLPLFREVLELSASFVRPRREFVYGSWIDAQEVVSKYHCLLCSIAYKLPFDLALHVSVSVDEVKACSNFALASQETI</sequence>
<evidence type="ECO:0000313" key="1">
    <source>
        <dbReference type="EnsemblPlants" id="Zm00001eb162610_P001"/>
    </source>
</evidence>
<organism evidence="1 2">
    <name type="scientific">Zea mays</name>
    <name type="common">Maize</name>
    <dbReference type="NCBI Taxonomy" id="4577"/>
    <lineage>
        <taxon>Eukaryota</taxon>
        <taxon>Viridiplantae</taxon>
        <taxon>Streptophyta</taxon>
        <taxon>Embryophyta</taxon>
        <taxon>Tracheophyta</taxon>
        <taxon>Spermatophyta</taxon>
        <taxon>Magnoliopsida</taxon>
        <taxon>Liliopsida</taxon>
        <taxon>Poales</taxon>
        <taxon>Poaceae</taxon>
        <taxon>PACMAD clade</taxon>
        <taxon>Panicoideae</taxon>
        <taxon>Andropogonodae</taxon>
        <taxon>Andropogoneae</taxon>
        <taxon>Tripsacinae</taxon>
        <taxon>Zea</taxon>
    </lineage>
</organism>
<dbReference type="PANTHER" id="PTHR31917">
    <property type="entry name" value="AGENET DOMAIN-CONTAINING PROTEIN-RELATED"/>
    <property type="match status" value="1"/>
</dbReference>
<reference evidence="2" key="1">
    <citation type="submission" date="2015-12" db="EMBL/GenBank/DDBJ databases">
        <title>Update maize B73 reference genome by single molecule sequencing technologies.</title>
        <authorList>
            <consortium name="Maize Genome Sequencing Project"/>
            <person name="Ware D."/>
        </authorList>
    </citation>
    <scope>NUCLEOTIDE SEQUENCE [LARGE SCALE GENOMIC DNA]</scope>
    <source>
        <strain evidence="2">cv. B73</strain>
    </source>
</reference>
<dbReference type="EnsemblPlants" id="Zm00001eb162610_T001">
    <property type="protein sequence ID" value="Zm00001eb162610_P001"/>
    <property type="gene ID" value="Zm00001eb162610"/>
</dbReference>
<name>A0A804NIE0_MAIZE</name>
<proteinExistence type="predicted"/>
<keyword evidence="2" id="KW-1185">Reference proteome</keyword>
<dbReference type="Gramene" id="Zm00001eb162610_T001">
    <property type="protein sequence ID" value="Zm00001eb162610_P001"/>
    <property type="gene ID" value="Zm00001eb162610"/>
</dbReference>
<reference evidence="1" key="3">
    <citation type="submission" date="2021-05" db="UniProtKB">
        <authorList>
            <consortium name="EnsemblPlants"/>
        </authorList>
    </citation>
    <scope>IDENTIFICATION</scope>
    <source>
        <strain evidence="1">cv. B73</strain>
    </source>
</reference>
<evidence type="ECO:0008006" key="3">
    <source>
        <dbReference type="Google" id="ProtNLM"/>
    </source>
</evidence>
<accession>A0A804NIE0</accession>
<protein>
    <recommendedName>
        <fullName evidence="3">Agenet domain-containing protein</fullName>
    </recommendedName>
</protein>
<dbReference type="AlphaFoldDB" id="A0A804NIE0"/>